<name>E4RPE3_HALHG</name>
<evidence type="ECO:0000256" key="2">
    <source>
        <dbReference type="ARBA" id="ARBA00001933"/>
    </source>
</evidence>
<protein>
    <recommendedName>
        <fullName evidence="5">Alanine racemase</fullName>
        <ecNumber evidence="5">5.1.1.1</ecNumber>
    </recommendedName>
</protein>
<dbReference type="EC" id="5.1.1.1" evidence="5"/>
<comment type="pathway">
    <text evidence="5">Amino-acid biosynthesis; D-alanine biosynthesis; D-alanine from L-alanine: step 1/1.</text>
</comment>
<evidence type="ECO:0000256" key="4">
    <source>
        <dbReference type="ARBA" id="ARBA00023235"/>
    </source>
</evidence>
<dbReference type="PANTHER" id="PTHR30511">
    <property type="entry name" value="ALANINE RACEMASE"/>
    <property type="match status" value="1"/>
</dbReference>
<comment type="similarity">
    <text evidence="5">Belongs to the alanine racemase family.</text>
</comment>
<comment type="cofactor">
    <cofactor evidence="2 5 6">
        <name>pyridoxal 5'-phosphate</name>
        <dbReference type="ChEBI" id="CHEBI:597326"/>
    </cofactor>
</comment>
<dbReference type="NCBIfam" id="TIGR00492">
    <property type="entry name" value="alr"/>
    <property type="match status" value="1"/>
</dbReference>
<dbReference type="STRING" id="656519.Halsa_0353"/>
<dbReference type="SMART" id="SM01005">
    <property type="entry name" value="Ala_racemase_C"/>
    <property type="match status" value="1"/>
</dbReference>
<keyword evidence="3 5" id="KW-0663">Pyridoxal phosphate</keyword>
<dbReference type="KEGG" id="has:Halsa_0353"/>
<organism evidence="9 10">
    <name type="scientific">Halanaerobium hydrogeniformans</name>
    <name type="common">Halanaerobium sp. (strain sapolanicus)</name>
    <dbReference type="NCBI Taxonomy" id="656519"/>
    <lineage>
        <taxon>Bacteria</taxon>
        <taxon>Bacillati</taxon>
        <taxon>Bacillota</taxon>
        <taxon>Clostridia</taxon>
        <taxon>Halanaerobiales</taxon>
        <taxon>Halanaerobiaceae</taxon>
        <taxon>Halanaerobium</taxon>
    </lineage>
</organism>
<dbReference type="AlphaFoldDB" id="E4RPE3"/>
<evidence type="ECO:0000256" key="7">
    <source>
        <dbReference type="PIRSR" id="PIRSR600821-52"/>
    </source>
</evidence>
<dbReference type="InterPro" id="IPR000821">
    <property type="entry name" value="Ala_racemase"/>
</dbReference>
<dbReference type="SUPFAM" id="SSF51419">
    <property type="entry name" value="PLP-binding barrel"/>
    <property type="match status" value="1"/>
</dbReference>
<dbReference type="Gene3D" id="3.20.20.10">
    <property type="entry name" value="Alanine racemase"/>
    <property type="match status" value="1"/>
</dbReference>
<dbReference type="InterPro" id="IPR001608">
    <property type="entry name" value="Ala_racemase_N"/>
</dbReference>
<accession>E4RPE3</accession>
<dbReference type="FunFam" id="2.40.37.10:FF:000006">
    <property type="entry name" value="Alanine racemase"/>
    <property type="match status" value="1"/>
</dbReference>
<keyword evidence="10" id="KW-1185">Reference proteome</keyword>
<sequence length="377" mass="41849">MLKKLEKSKRPVWVEIDLNNLKFNIKEIKKTLNSDTIFTAVVKADGYGHGAVPTAEAAIEAGADRLAVAIPEEGIELREAGIAAPIEILGELLPEQLPELIRYDLIPTISKFKTAERLNNLCAGYNLKKKIHLNIDTGMNRVGVNYKKALPLLKKITELPNLEIEGIMTHFARADELEKEYTLIQWERFNQLIEKLEAENIEIPIKHCANSAAVIDFPEFALDMVRAGIMIYGLKPSPDLKNNFNLKAVLSWKSRIVRLKDVPAGEGISYGSEYITPKREKIATIPLGYADGYARILGNKASVLVKGKRAPIRGRICMDQFMVDVSGIEGVKVGDEVVLIGSQNGLSLSADKLAEQAGTINYEIVSRISKRVARIYK</sequence>
<dbReference type="Proteomes" id="UP000007434">
    <property type="component" value="Chromosome"/>
</dbReference>
<evidence type="ECO:0000313" key="10">
    <source>
        <dbReference type="Proteomes" id="UP000007434"/>
    </source>
</evidence>
<dbReference type="HAMAP" id="MF_01201">
    <property type="entry name" value="Ala_racemase"/>
    <property type="match status" value="1"/>
</dbReference>
<feature type="active site" description="Proton acceptor; specific for D-alanine" evidence="5">
    <location>
        <position position="43"/>
    </location>
</feature>
<dbReference type="PRINTS" id="PR00992">
    <property type="entry name" value="ALARACEMASE"/>
</dbReference>
<dbReference type="Pfam" id="PF01168">
    <property type="entry name" value="Ala_racemase_N"/>
    <property type="match status" value="1"/>
</dbReference>
<dbReference type="Pfam" id="PF00842">
    <property type="entry name" value="Ala_racemase_C"/>
    <property type="match status" value="1"/>
</dbReference>
<dbReference type="PANTHER" id="PTHR30511:SF0">
    <property type="entry name" value="ALANINE RACEMASE, CATABOLIC-RELATED"/>
    <property type="match status" value="1"/>
</dbReference>
<dbReference type="EMBL" id="CP002304">
    <property type="protein sequence ID" value="ADQ13828.1"/>
    <property type="molecule type" value="Genomic_DNA"/>
</dbReference>
<evidence type="ECO:0000259" key="8">
    <source>
        <dbReference type="SMART" id="SM01005"/>
    </source>
</evidence>
<feature type="binding site" evidence="5 7">
    <location>
        <position position="141"/>
    </location>
    <ligand>
        <name>substrate</name>
    </ligand>
</feature>
<comment type="function">
    <text evidence="5">Catalyzes the interconversion of L-alanine and D-alanine. May also act on other amino acids.</text>
</comment>
<dbReference type="InterPro" id="IPR029066">
    <property type="entry name" value="PLP-binding_barrel"/>
</dbReference>
<dbReference type="FunFam" id="3.20.20.10:FF:000002">
    <property type="entry name" value="Alanine racemase"/>
    <property type="match status" value="1"/>
</dbReference>
<dbReference type="GO" id="GO:0030632">
    <property type="term" value="P:D-alanine biosynthetic process"/>
    <property type="evidence" value="ECO:0007669"/>
    <property type="project" value="UniProtKB-UniRule"/>
</dbReference>
<dbReference type="GO" id="GO:0030170">
    <property type="term" value="F:pyridoxal phosphate binding"/>
    <property type="evidence" value="ECO:0007669"/>
    <property type="project" value="UniProtKB-UniRule"/>
</dbReference>
<dbReference type="InterPro" id="IPR020622">
    <property type="entry name" value="Ala_racemase_pyridoxalP-BS"/>
</dbReference>
<dbReference type="GO" id="GO:0005829">
    <property type="term" value="C:cytosol"/>
    <property type="evidence" value="ECO:0007669"/>
    <property type="project" value="TreeGrafter"/>
</dbReference>
<dbReference type="GO" id="GO:0009252">
    <property type="term" value="P:peptidoglycan biosynthetic process"/>
    <property type="evidence" value="ECO:0007669"/>
    <property type="project" value="TreeGrafter"/>
</dbReference>
<feature type="modified residue" description="N6-(pyridoxal phosphate)lysine" evidence="5 6">
    <location>
        <position position="43"/>
    </location>
</feature>
<dbReference type="CDD" id="cd00430">
    <property type="entry name" value="PLPDE_III_AR"/>
    <property type="match status" value="1"/>
</dbReference>
<dbReference type="InterPro" id="IPR009006">
    <property type="entry name" value="Ala_racemase/Decarboxylase_C"/>
</dbReference>
<dbReference type="Gene3D" id="2.40.37.10">
    <property type="entry name" value="Lyase, Ornithine Decarboxylase, Chain A, domain 1"/>
    <property type="match status" value="1"/>
</dbReference>
<reference evidence="9 10" key="2">
    <citation type="journal article" date="2011" name="J. Bacteriol.">
        <title>Complete Genome Sequence of the Haloalkaliphilic, Hydrogen Producing Halanaerobium hydrogenoformans.</title>
        <authorList>
            <person name="Brown S.D."/>
            <person name="Begemann M.B."/>
            <person name="Mormile M.R."/>
            <person name="Wall J.D."/>
            <person name="Han C.S."/>
            <person name="Goodwin L.A."/>
            <person name="Pitluck S."/>
            <person name="Land M.L."/>
            <person name="Hauser L.J."/>
            <person name="Elias D.A."/>
        </authorList>
    </citation>
    <scope>NUCLEOTIDE SEQUENCE [LARGE SCALE GENOMIC DNA]</scope>
    <source>
        <strain evidence="10">sapolanicus</strain>
    </source>
</reference>
<feature type="active site" description="Proton acceptor; specific for L-alanine" evidence="5">
    <location>
        <position position="270"/>
    </location>
</feature>
<evidence type="ECO:0000256" key="6">
    <source>
        <dbReference type="PIRSR" id="PIRSR600821-50"/>
    </source>
</evidence>
<comment type="catalytic activity">
    <reaction evidence="1 5">
        <text>L-alanine = D-alanine</text>
        <dbReference type="Rhea" id="RHEA:20249"/>
        <dbReference type="ChEBI" id="CHEBI:57416"/>
        <dbReference type="ChEBI" id="CHEBI:57972"/>
        <dbReference type="EC" id="5.1.1.1"/>
    </reaction>
</comment>
<dbReference type="GO" id="GO:0008784">
    <property type="term" value="F:alanine racemase activity"/>
    <property type="evidence" value="ECO:0007669"/>
    <property type="project" value="UniProtKB-UniRule"/>
</dbReference>
<reference evidence="9 10" key="1">
    <citation type="submission" date="2010-11" db="EMBL/GenBank/DDBJ databases">
        <title>Complete sequence of Halanaerobium sp. sapolanicus.</title>
        <authorList>
            <consortium name="US DOE Joint Genome Institute"/>
            <person name="Lucas S."/>
            <person name="Copeland A."/>
            <person name="Lapidus A."/>
            <person name="Cheng J.-F."/>
            <person name="Bruce D."/>
            <person name="Goodwin L."/>
            <person name="Pitluck S."/>
            <person name="Davenport K."/>
            <person name="Detter J.C."/>
            <person name="Han C."/>
            <person name="Tapia R."/>
            <person name="Land M."/>
            <person name="Hauser L."/>
            <person name="Jeffries C."/>
            <person name="Kyrpides N."/>
            <person name="Ivanova N."/>
            <person name="Mikhailova N."/>
            <person name="Begemann M.B."/>
            <person name="Mormile M.R."/>
            <person name="Wall J.D."/>
            <person name="Elias D.A."/>
            <person name="Woyke T."/>
        </authorList>
    </citation>
    <scope>NUCLEOTIDE SEQUENCE [LARGE SCALE GENOMIC DNA]</scope>
    <source>
        <strain evidence="10">sapolanicus</strain>
    </source>
</reference>
<evidence type="ECO:0000313" key="9">
    <source>
        <dbReference type="EMBL" id="ADQ13828.1"/>
    </source>
</evidence>
<dbReference type="InterPro" id="IPR011079">
    <property type="entry name" value="Ala_racemase_C"/>
</dbReference>
<evidence type="ECO:0000256" key="1">
    <source>
        <dbReference type="ARBA" id="ARBA00000316"/>
    </source>
</evidence>
<dbReference type="UniPathway" id="UPA00042">
    <property type="reaction ID" value="UER00497"/>
</dbReference>
<feature type="binding site" evidence="5 7">
    <location>
        <position position="318"/>
    </location>
    <ligand>
        <name>substrate</name>
    </ligand>
</feature>
<evidence type="ECO:0000256" key="5">
    <source>
        <dbReference type="HAMAP-Rule" id="MF_01201"/>
    </source>
</evidence>
<feature type="domain" description="Alanine racemase C-terminal" evidence="8">
    <location>
        <begin position="249"/>
        <end position="377"/>
    </location>
</feature>
<dbReference type="PROSITE" id="PS00395">
    <property type="entry name" value="ALANINE_RACEMASE"/>
    <property type="match status" value="1"/>
</dbReference>
<proteinExistence type="inferred from homology"/>
<dbReference type="OrthoDB" id="9813814at2"/>
<dbReference type="RefSeq" id="WP_013404934.1">
    <property type="nucleotide sequence ID" value="NC_014654.1"/>
</dbReference>
<dbReference type="eggNOG" id="COG0787">
    <property type="taxonomic scope" value="Bacteria"/>
</dbReference>
<dbReference type="SUPFAM" id="SSF50621">
    <property type="entry name" value="Alanine racemase C-terminal domain-like"/>
    <property type="match status" value="1"/>
</dbReference>
<dbReference type="HOGENOM" id="CLU_028393_2_2_9"/>
<evidence type="ECO:0000256" key="3">
    <source>
        <dbReference type="ARBA" id="ARBA00022898"/>
    </source>
</evidence>
<keyword evidence="4 5" id="KW-0413">Isomerase</keyword>
<gene>
    <name evidence="9" type="ordered locus">Halsa_0353</name>
</gene>